<organism evidence="2 3">
    <name type="scientific">Gracilariopsis chorda</name>
    <dbReference type="NCBI Taxonomy" id="448386"/>
    <lineage>
        <taxon>Eukaryota</taxon>
        <taxon>Rhodophyta</taxon>
        <taxon>Florideophyceae</taxon>
        <taxon>Rhodymeniophycidae</taxon>
        <taxon>Gracilariales</taxon>
        <taxon>Gracilariaceae</taxon>
        <taxon>Gracilariopsis</taxon>
    </lineage>
</organism>
<evidence type="ECO:0000313" key="2">
    <source>
        <dbReference type="EMBL" id="PXF48014.1"/>
    </source>
</evidence>
<comment type="caution">
    <text evidence="2">The sequence shown here is derived from an EMBL/GenBank/DDBJ whole genome shotgun (WGS) entry which is preliminary data.</text>
</comment>
<dbReference type="EMBL" id="NBIV01000017">
    <property type="protein sequence ID" value="PXF48014.1"/>
    <property type="molecule type" value="Genomic_DNA"/>
</dbReference>
<dbReference type="OrthoDB" id="5655at2759"/>
<protein>
    <submittedName>
        <fullName evidence="2">Uncharacterized protein</fullName>
    </submittedName>
</protein>
<accession>A0A2V3J0V9</accession>
<keyword evidence="1" id="KW-0472">Membrane</keyword>
<feature type="transmembrane region" description="Helical" evidence="1">
    <location>
        <begin position="28"/>
        <end position="50"/>
    </location>
</feature>
<feature type="transmembrane region" description="Helical" evidence="1">
    <location>
        <begin position="113"/>
        <end position="135"/>
    </location>
</feature>
<evidence type="ECO:0000313" key="3">
    <source>
        <dbReference type="Proteomes" id="UP000247409"/>
    </source>
</evidence>
<sequence>MGLEGGVDYTPLLTISTIQFENEVVNTVATSLIVVFLLTNLGSIINRLVFISDKTQFNYRSFLRAFIFMHSDDITRLAYWWKGKNPYLSLLNPGGSGGGRAQRMLNRVQRRRLLLPVCARILLVVSSIASIALTIPGKKTFSSCGRADYEPQMGSVSPNFSEEPGGVLTRLCRDIPINTKRGDVSSKVSYCSTVLPLDTNALFEESTAVIAGYWEQGGLLISGYTVNGRSNLVLSFVEWQRGVNGNIYRSHIRQWSPERHLGVCAEGISRDRNRACTIQSTRNDSIQGVGVTLGLLSCDDAPDLQSGSSLVAGAVRDSLGWVKFRSTIQRSKLTGGEFRIPQQRECPVVISVERPVVNIVPLLVALVMMYTLNYAVNETVSHKGDIMDALFLLVKETLGHDCTSNPLEDSGGEKEVDVLQLQRFECADGRSAHIGFLRGRGDRVVEEFSDGKLVHQCYQTRAQGPRVPEVAERVEGRQRMCGLCR</sequence>
<evidence type="ECO:0000256" key="1">
    <source>
        <dbReference type="SAM" id="Phobius"/>
    </source>
</evidence>
<keyword evidence="3" id="KW-1185">Reference proteome</keyword>
<dbReference type="AlphaFoldDB" id="A0A2V3J0V9"/>
<reference evidence="2 3" key="1">
    <citation type="journal article" date="2018" name="Mol. Biol. Evol.">
        <title>Analysis of the draft genome of the red seaweed Gracilariopsis chorda provides insights into genome size evolution in Rhodophyta.</title>
        <authorList>
            <person name="Lee J."/>
            <person name="Yang E.C."/>
            <person name="Graf L."/>
            <person name="Yang J.H."/>
            <person name="Qiu H."/>
            <person name="Zel Zion U."/>
            <person name="Chan C.X."/>
            <person name="Stephens T.G."/>
            <person name="Weber A.P.M."/>
            <person name="Boo G.H."/>
            <person name="Boo S.M."/>
            <person name="Kim K.M."/>
            <person name="Shin Y."/>
            <person name="Jung M."/>
            <person name="Lee S.J."/>
            <person name="Yim H.S."/>
            <person name="Lee J.H."/>
            <person name="Bhattacharya D."/>
            <person name="Yoon H.S."/>
        </authorList>
    </citation>
    <scope>NUCLEOTIDE SEQUENCE [LARGE SCALE GENOMIC DNA]</scope>
    <source>
        <strain evidence="2 3">SKKU-2015</strain>
        <tissue evidence="2">Whole body</tissue>
    </source>
</reference>
<name>A0A2V3J0V9_9FLOR</name>
<gene>
    <name evidence="2" type="ORF">BWQ96_02205</name>
</gene>
<keyword evidence="1" id="KW-1133">Transmembrane helix</keyword>
<dbReference type="Proteomes" id="UP000247409">
    <property type="component" value="Unassembled WGS sequence"/>
</dbReference>
<proteinExistence type="predicted"/>
<keyword evidence="1" id="KW-0812">Transmembrane</keyword>